<gene>
    <name evidence="2" type="ORF">DCF25_18295</name>
</gene>
<dbReference type="EMBL" id="QBMC01000160">
    <property type="protein sequence ID" value="PZO12063.1"/>
    <property type="molecule type" value="Genomic_DNA"/>
</dbReference>
<dbReference type="GO" id="GO:0005524">
    <property type="term" value="F:ATP binding"/>
    <property type="evidence" value="ECO:0007669"/>
    <property type="project" value="InterPro"/>
</dbReference>
<accession>A0A2W4TTG0</accession>
<reference evidence="3" key="1">
    <citation type="submission" date="2018-04" db="EMBL/GenBank/DDBJ databases">
        <authorList>
            <person name="Cornet L."/>
        </authorList>
    </citation>
    <scope>NUCLEOTIDE SEQUENCE [LARGE SCALE GENOMIC DNA]</scope>
</reference>
<dbReference type="SUPFAM" id="SSF52540">
    <property type="entry name" value="P-loop containing nucleoside triphosphate hydrolases"/>
    <property type="match status" value="1"/>
</dbReference>
<dbReference type="InterPro" id="IPR027417">
    <property type="entry name" value="P-loop_NTPase"/>
</dbReference>
<feature type="domain" description="DEAD/DEAH-box helicase" evidence="1">
    <location>
        <begin position="499"/>
        <end position="606"/>
    </location>
</feature>
<dbReference type="Pfam" id="PF00270">
    <property type="entry name" value="DEAD"/>
    <property type="match status" value="1"/>
</dbReference>
<evidence type="ECO:0000313" key="2">
    <source>
        <dbReference type="EMBL" id="PZO12063.1"/>
    </source>
</evidence>
<dbReference type="GO" id="GO:0003676">
    <property type="term" value="F:nucleic acid binding"/>
    <property type="evidence" value="ECO:0007669"/>
    <property type="project" value="InterPro"/>
</dbReference>
<sequence length="1277" mass="141998">MKLSGVGLSAIKQSLSVIRGDRLWLKFGHGRFVLLRRDGDTWRAHHTRLEISKVDCKKQGYGEKVRSQSRSIAFDGRADGLAELLRISKIQNGGIFWVPAGNGADLPLKDEIAQSDHIGCEIDNATRSEQLERYRWFEHISGLEYGLQLSSGSKSIHSHLFLDQPATIGEVVRLRRLFVLCLLGDPAVTRPHQPMRFPGFYRREKGSYQALLKTSSSRYSLAEVERGLRAAFTALGWTYPENISGEFWADLQRALKTDLPAAAQRAKIGELLQRGEQFYIQQRDARAQRQRQYAQKQLSGEFNLFEAVQQLEGRLSVAEAFNPAHDWNFSGNNHARGHCQWHSSQSNSAWLSQKNGNWVYHCPTCTDDKPLGAFQYWLADRRGPSTSMPTGAMWAAAAKEWLSLHGVAVPVRTAPTRPGQTTGEKSSQQTKKEWLQQQEIERNHSAYAKVGALLEINLNLDTDHKDYKKQARAALYQPLKQKLKYEVRGPLVSGFASEIKPAKEGRSLIAYNCSQGTGKSNNALIPPALRVAKDGGRVLIIVPTRGLAKEFKGRINERAGAEIAATHLDSNAYSAAIVVSCPESAYKFKGQTFNLIQVDEANEVLHRIESAELGNAGPQSLAAFRKLLATTPVVEIATAAMSGWTLAAMQTIGGFTPDETQVQSRSRPATDMKIVKYSDFHHWLYKIIEALRSGQRIAIPTGSRGKGRMIDRVLGALFPDQNGLVIDGASTLQNQRSQFLADPDAFLAAARPDWFIFTPVINSGVSIEGQHFDIQFEYASPNEGAQSISQRGERIRAAIGRDGTIVERHIYFSDCGTPTLEAYPDAFDWQYWANELADESSAPVGAAAALAKALGAEKALNPLKQETEKFTAMRPHLPHLMAIKAFEIIFRKELLAEDWARYGWEVAPAPELDLAQSKQRQQLQVFCEKVQIGLIEQQGRTLKKTRTRASESERDEISNPFQATRASKLNLERLLGKDYLFQQDSQFFTAWSADKSANNPGIHSVVRSQLLSIALSDPECWQQIERMKALKFLAGKPEANAGDEELFWHLPALPAAARDIELTSIIARCPGIAEVVSRKLEHWTNADPQIVAGGLYLTAHAEQIAANTQRTGLKKGAKFSEQMAPTALFNKALELMGYRPKKEKREGSGARLNIYRLKVTADAVAVLQRLQQRGKDGMKLFRAELEVVRAQSRHSIDAAARHSIIKQALDWVTDKSELNVKKAIAAIRQRHANSIDQELTKLGDASILDAEKLLKSPNQMALLSTKLASLPPPLRNG</sequence>
<dbReference type="AlphaFoldDB" id="A0A2W4TTG0"/>
<reference evidence="2 3" key="2">
    <citation type="submission" date="2018-06" db="EMBL/GenBank/DDBJ databases">
        <title>Metagenomic assembly of (sub)arctic Cyanobacteria and their associated microbiome from non-axenic cultures.</title>
        <authorList>
            <person name="Baurain D."/>
        </authorList>
    </citation>
    <scope>NUCLEOTIDE SEQUENCE [LARGE SCALE GENOMIC DNA]</scope>
    <source>
        <strain evidence="2">ULC129bin1</strain>
    </source>
</reference>
<dbReference type="Proteomes" id="UP000249354">
    <property type="component" value="Unassembled WGS sequence"/>
</dbReference>
<name>A0A2W4TTG0_9CYAN</name>
<evidence type="ECO:0000313" key="3">
    <source>
        <dbReference type="Proteomes" id="UP000249354"/>
    </source>
</evidence>
<proteinExistence type="predicted"/>
<organism evidence="2 3">
    <name type="scientific">Leptolyngbya foveolarum</name>
    <dbReference type="NCBI Taxonomy" id="47253"/>
    <lineage>
        <taxon>Bacteria</taxon>
        <taxon>Bacillati</taxon>
        <taxon>Cyanobacteriota</taxon>
        <taxon>Cyanophyceae</taxon>
        <taxon>Leptolyngbyales</taxon>
        <taxon>Leptolyngbyaceae</taxon>
        <taxon>Leptolyngbya group</taxon>
        <taxon>Leptolyngbya</taxon>
    </lineage>
</organism>
<comment type="caution">
    <text evidence="2">The sequence shown here is derived from an EMBL/GenBank/DDBJ whole genome shotgun (WGS) entry which is preliminary data.</text>
</comment>
<dbReference type="Gene3D" id="3.40.50.300">
    <property type="entry name" value="P-loop containing nucleotide triphosphate hydrolases"/>
    <property type="match status" value="1"/>
</dbReference>
<dbReference type="InterPro" id="IPR011545">
    <property type="entry name" value="DEAD/DEAH_box_helicase_dom"/>
</dbReference>
<protein>
    <recommendedName>
        <fullName evidence="1">DEAD/DEAH-box helicase domain-containing protein</fullName>
    </recommendedName>
</protein>
<evidence type="ECO:0000259" key="1">
    <source>
        <dbReference type="Pfam" id="PF00270"/>
    </source>
</evidence>